<organism evidence="1 2">
    <name type="scientific">Streptomyces luteireticuli</name>
    <dbReference type="NCBI Taxonomy" id="173858"/>
    <lineage>
        <taxon>Bacteria</taxon>
        <taxon>Bacillati</taxon>
        <taxon>Actinomycetota</taxon>
        <taxon>Actinomycetes</taxon>
        <taxon>Kitasatosporales</taxon>
        <taxon>Streptomycetaceae</taxon>
        <taxon>Streptomyces</taxon>
    </lineage>
</organism>
<comment type="caution">
    <text evidence="1">The sequence shown here is derived from an EMBL/GenBank/DDBJ whole genome shotgun (WGS) entry which is preliminary data.</text>
</comment>
<gene>
    <name evidence="1" type="ORF">GCM10010357_62130</name>
</gene>
<reference evidence="2" key="1">
    <citation type="journal article" date="2019" name="Int. J. Syst. Evol. Microbiol.">
        <title>The Global Catalogue of Microorganisms (GCM) 10K type strain sequencing project: providing services to taxonomists for standard genome sequencing and annotation.</title>
        <authorList>
            <consortium name="The Broad Institute Genomics Platform"/>
            <consortium name="The Broad Institute Genome Sequencing Center for Infectious Disease"/>
            <person name="Wu L."/>
            <person name="Ma J."/>
        </authorList>
    </citation>
    <scope>NUCLEOTIDE SEQUENCE [LARGE SCALE GENOMIC DNA]</scope>
    <source>
        <strain evidence="2">JCM 4788</strain>
    </source>
</reference>
<dbReference type="EMBL" id="BAAABX010000068">
    <property type="protein sequence ID" value="GAA0432117.1"/>
    <property type="molecule type" value="Genomic_DNA"/>
</dbReference>
<evidence type="ECO:0000313" key="2">
    <source>
        <dbReference type="Proteomes" id="UP001500879"/>
    </source>
</evidence>
<proteinExistence type="predicted"/>
<keyword evidence="2" id="KW-1185">Reference proteome</keyword>
<evidence type="ECO:0000313" key="1">
    <source>
        <dbReference type="EMBL" id="GAA0432117.1"/>
    </source>
</evidence>
<accession>A0ABP3IZY9</accession>
<dbReference type="RefSeq" id="WP_344031520.1">
    <property type="nucleotide sequence ID" value="NZ_BAAABX010000068.1"/>
</dbReference>
<name>A0ABP3IZY9_9ACTN</name>
<sequence>MADLARAFAQAGRREDAVDALLDAEEEAAEEVRCRPRTRWLVEDLRLLGVGAAEGRLRALAGRSKKSWSSG</sequence>
<protein>
    <submittedName>
        <fullName evidence="1">Uncharacterized protein</fullName>
    </submittedName>
</protein>
<dbReference type="Proteomes" id="UP001500879">
    <property type="component" value="Unassembled WGS sequence"/>
</dbReference>